<keyword evidence="2 4" id="KW-0732">Signal</keyword>
<accession>A0ABY0BZQ5</accession>
<dbReference type="PANTHER" id="PTHR36504:SF1">
    <property type="entry name" value="LIPOPOLYSACCHARIDE EXPORT SYSTEM PROTEIN LPTA"/>
    <property type="match status" value="1"/>
</dbReference>
<dbReference type="InterPro" id="IPR052037">
    <property type="entry name" value="LPS_export_LptA"/>
</dbReference>
<evidence type="ECO:0000313" key="8">
    <source>
        <dbReference type="Proteomes" id="UP000287410"/>
    </source>
</evidence>
<comment type="similarity">
    <text evidence="4">Belongs to the LptA family.</text>
</comment>
<dbReference type="HAMAP" id="MF_01914">
    <property type="entry name" value="LPS_assembly_LptA"/>
    <property type="match status" value="1"/>
</dbReference>
<dbReference type="Gene3D" id="2.60.450.10">
    <property type="entry name" value="Lipopolysaccharide (LPS) transport protein A like domain"/>
    <property type="match status" value="1"/>
</dbReference>
<comment type="subcellular location">
    <subcellularLocation>
        <location evidence="4">Periplasm</location>
    </subcellularLocation>
</comment>
<feature type="domain" description="Organic solvent tolerance-like N-terminal" evidence="6">
    <location>
        <begin position="34"/>
        <end position="146"/>
    </location>
</feature>
<evidence type="ECO:0000256" key="4">
    <source>
        <dbReference type="HAMAP-Rule" id="MF_01914"/>
    </source>
</evidence>
<name>A0ABY0BZQ5_9GAMM</name>
<feature type="region of interest" description="Disordered" evidence="5">
    <location>
        <begin position="150"/>
        <end position="182"/>
    </location>
</feature>
<keyword evidence="1 4" id="KW-0813">Transport</keyword>
<proteinExistence type="inferred from homology"/>
<keyword evidence="8" id="KW-1185">Reference proteome</keyword>
<dbReference type="EMBL" id="PIPN01000002">
    <property type="protein sequence ID" value="RUO30600.1"/>
    <property type="molecule type" value="Genomic_DNA"/>
</dbReference>
<feature type="compositionally biased region" description="Low complexity" evidence="5">
    <location>
        <begin position="169"/>
        <end position="182"/>
    </location>
</feature>
<dbReference type="InterPro" id="IPR005653">
    <property type="entry name" value="OstA-like_N"/>
</dbReference>
<dbReference type="Pfam" id="PF03968">
    <property type="entry name" value="LptD_N"/>
    <property type="match status" value="1"/>
</dbReference>
<feature type="signal peptide" evidence="4">
    <location>
        <begin position="1"/>
        <end position="23"/>
    </location>
</feature>
<evidence type="ECO:0000256" key="3">
    <source>
        <dbReference type="ARBA" id="ARBA00022764"/>
    </source>
</evidence>
<organism evidence="7 8">
    <name type="scientific">Aliidiomarina sedimenti</name>
    <dbReference type="NCBI Taxonomy" id="1933879"/>
    <lineage>
        <taxon>Bacteria</taxon>
        <taxon>Pseudomonadati</taxon>
        <taxon>Pseudomonadota</taxon>
        <taxon>Gammaproteobacteria</taxon>
        <taxon>Alteromonadales</taxon>
        <taxon>Idiomarinaceae</taxon>
        <taxon>Aliidiomarina</taxon>
    </lineage>
</organism>
<keyword evidence="3 4" id="KW-0574">Periplasm</keyword>
<protein>
    <recommendedName>
        <fullName evidence="4">Lipopolysaccharide export system protein LptA</fullName>
    </recommendedName>
</protein>
<reference evidence="7 8" key="1">
    <citation type="journal article" date="2018" name="Front. Microbiol.">
        <title>Genome-Based Analysis Reveals the Taxonomy and Diversity of the Family Idiomarinaceae.</title>
        <authorList>
            <person name="Liu Y."/>
            <person name="Lai Q."/>
            <person name="Shao Z."/>
        </authorList>
    </citation>
    <scope>NUCLEOTIDE SEQUENCE [LARGE SCALE GENOMIC DNA]</scope>
    <source>
        <strain evidence="7 8">GBSy1</strain>
    </source>
</reference>
<feature type="chain" id="PRO_5044931743" description="Lipopolysaccharide export system protein LptA" evidence="4">
    <location>
        <begin position="24"/>
        <end position="182"/>
    </location>
</feature>
<evidence type="ECO:0000256" key="5">
    <source>
        <dbReference type="SAM" id="MobiDB-lite"/>
    </source>
</evidence>
<comment type="function">
    <text evidence="4">Involved in the assembly of lipopolysaccharide (LPS). Required for the translocation of LPS from the inner membrane to the outer membrane. May form a bridge between the inner membrane and the outer membrane, via interactions with LptC and LptD, thereby facilitating LPS transfer across the periplasm.</text>
</comment>
<evidence type="ECO:0000256" key="2">
    <source>
        <dbReference type="ARBA" id="ARBA00022729"/>
    </source>
</evidence>
<dbReference type="RefSeq" id="WP_126788581.1">
    <property type="nucleotide sequence ID" value="NZ_PIPN01000002.1"/>
</dbReference>
<feature type="compositionally biased region" description="Basic and acidic residues" evidence="5">
    <location>
        <begin position="150"/>
        <end position="162"/>
    </location>
</feature>
<sequence precursor="true">MCKLSISLSVALSSLLISAIAWADVEYDSQQPIKVEADHEELDLRANRLTFRDNVIIAQGSLRITADLLEVEGDNDAELGQGEVFVATGSPATYQQTVDEGVTVNAHANEIRFDSRRRVLTLTGNAEMRESGNQVTAERITYYVDELRATAERSEDSDERVRSIFQPRSNNSSQNEQNNGDS</sequence>
<comment type="caution">
    <text evidence="7">The sequence shown here is derived from an EMBL/GenBank/DDBJ whole genome shotgun (WGS) entry which is preliminary data.</text>
</comment>
<dbReference type="InterPro" id="IPR014340">
    <property type="entry name" value="LptA"/>
</dbReference>
<evidence type="ECO:0000259" key="6">
    <source>
        <dbReference type="Pfam" id="PF03968"/>
    </source>
</evidence>
<comment type="subunit">
    <text evidence="4">Component of the lipopolysaccharide transport and assembly complex.</text>
</comment>
<gene>
    <name evidence="4 7" type="primary">lptA</name>
    <name evidence="7" type="ORF">CWE12_04950</name>
</gene>
<evidence type="ECO:0000313" key="7">
    <source>
        <dbReference type="EMBL" id="RUO30600.1"/>
    </source>
</evidence>
<dbReference type="NCBIfam" id="TIGR03002">
    <property type="entry name" value="outer_YhbN_LptA"/>
    <property type="match status" value="1"/>
</dbReference>
<dbReference type="Proteomes" id="UP000287410">
    <property type="component" value="Unassembled WGS sequence"/>
</dbReference>
<dbReference type="PANTHER" id="PTHR36504">
    <property type="entry name" value="LIPOPOLYSACCHARIDE EXPORT SYSTEM PROTEIN LPTA"/>
    <property type="match status" value="1"/>
</dbReference>
<evidence type="ECO:0000256" key="1">
    <source>
        <dbReference type="ARBA" id="ARBA00022448"/>
    </source>
</evidence>